<reference evidence="1" key="2">
    <citation type="journal article" date="2015" name="Data Brief">
        <title>Shoot transcriptome of the giant reed, Arundo donax.</title>
        <authorList>
            <person name="Barrero R.A."/>
            <person name="Guerrero F.D."/>
            <person name="Moolhuijzen P."/>
            <person name="Goolsby J.A."/>
            <person name="Tidwell J."/>
            <person name="Bellgard S.E."/>
            <person name="Bellgard M.I."/>
        </authorList>
    </citation>
    <scope>NUCLEOTIDE SEQUENCE</scope>
    <source>
        <tissue evidence="1">Shoot tissue taken approximately 20 cm above the soil surface</tissue>
    </source>
</reference>
<name>A0A0A9DRP2_ARUDO</name>
<sequence length="86" mass="9300">MKLAITGANTSKNTISHSNACPIAWNKGTNLCHQNVYANLSYKSGFSAHVRPSDDLKPTFPSHQSAIVGYKVNTILGLHTRMSATL</sequence>
<organism evidence="1">
    <name type="scientific">Arundo donax</name>
    <name type="common">Giant reed</name>
    <name type="synonym">Donax arundinaceus</name>
    <dbReference type="NCBI Taxonomy" id="35708"/>
    <lineage>
        <taxon>Eukaryota</taxon>
        <taxon>Viridiplantae</taxon>
        <taxon>Streptophyta</taxon>
        <taxon>Embryophyta</taxon>
        <taxon>Tracheophyta</taxon>
        <taxon>Spermatophyta</taxon>
        <taxon>Magnoliopsida</taxon>
        <taxon>Liliopsida</taxon>
        <taxon>Poales</taxon>
        <taxon>Poaceae</taxon>
        <taxon>PACMAD clade</taxon>
        <taxon>Arundinoideae</taxon>
        <taxon>Arundineae</taxon>
        <taxon>Arundo</taxon>
    </lineage>
</organism>
<protein>
    <submittedName>
        <fullName evidence="1">MUS1</fullName>
    </submittedName>
</protein>
<dbReference type="EMBL" id="GBRH01211463">
    <property type="protein sequence ID" value="JAD86432.1"/>
    <property type="molecule type" value="Transcribed_RNA"/>
</dbReference>
<proteinExistence type="predicted"/>
<accession>A0A0A9DRP2</accession>
<reference evidence="1" key="1">
    <citation type="submission" date="2014-09" db="EMBL/GenBank/DDBJ databases">
        <authorList>
            <person name="Magalhaes I.L.F."/>
            <person name="Oliveira U."/>
            <person name="Santos F.R."/>
            <person name="Vidigal T.H.D.A."/>
            <person name="Brescovit A.D."/>
            <person name="Santos A.J."/>
        </authorList>
    </citation>
    <scope>NUCLEOTIDE SEQUENCE</scope>
    <source>
        <tissue evidence="1">Shoot tissue taken approximately 20 cm above the soil surface</tissue>
    </source>
</reference>
<dbReference type="AlphaFoldDB" id="A0A0A9DRP2"/>
<evidence type="ECO:0000313" key="1">
    <source>
        <dbReference type="EMBL" id="JAD86432.1"/>
    </source>
</evidence>